<dbReference type="EC" id="3.2.1.23" evidence="2"/>
<dbReference type="SMART" id="SM01038">
    <property type="entry name" value="Bgal_small_N"/>
    <property type="match status" value="1"/>
</dbReference>
<evidence type="ECO:0000313" key="6">
    <source>
        <dbReference type="EMBL" id="CAB4695303.1"/>
    </source>
</evidence>
<proteinExistence type="predicted"/>
<evidence type="ECO:0000259" key="5">
    <source>
        <dbReference type="SMART" id="SM01038"/>
    </source>
</evidence>
<evidence type="ECO:0000256" key="1">
    <source>
        <dbReference type="ARBA" id="ARBA00001412"/>
    </source>
</evidence>
<dbReference type="InterPro" id="IPR050347">
    <property type="entry name" value="Bact_Beta-galactosidase"/>
</dbReference>
<dbReference type="SUPFAM" id="SSF74650">
    <property type="entry name" value="Galactose mutarotase-like"/>
    <property type="match status" value="1"/>
</dbReference>
<dbReference type="PANTHER" id="PTHR46323">
    <property type="entry name" value="BETA-GALACTOSIDASE"/>
    <property type="match status" value="1"/>
</dbReference>
<organism evidence="6">
    <name type="scientific">freshwater metagenome</name>
    <dbReference type="NCBI Taxonomy" id="449393"/>
    <lineage>
        <taxon>unclassified sequences</taxon>
        <taxon>metagenomes</taxon>
        <taxon>ecological metagenomes</taxon>
    </lineage>
</organism>
<dbReference type="GO" id="GO:0004565">
    <property type="term" value="F:beta-galactosidase activity"/>
    <property type="evidence" value="ECO:0007669"/>
    <property type="project" value="UniProtKB-EC"/>
</dbReference>
<dbReference type="Gene3D" id="2.70.98.10">
    <property type="match status" value="1"/>
</dbReference>
<name>A0A6J6PF36_9ZZZZ</name>
<evidence type="ECO:0000256" key="2">
    <source>
        <dbReference type="ARBA" id="ARBA00012756"/>
    </source>
</evidence>
<dbReference type="GO" id="GO:0030246">
    <property type="term" value="F:carbohydrate binding"/>
    <property type="evidence" value="ECO:0007669"/>
    <property type="project" value="InterPro"/>
</dbReference>
<dbReference type="InterPro" id="IPR014718">
    <property type="entry name" value="GH-type_carb-bd"/>
</dbReference>
<protein>
    <recommendedName>
        <fullName evidence="2">beta-galactosidase</fullName>
        <ecNumber evidence="2">3.2.1.23</ecNumber>
    </recommendedName>
</protein>
<dbReference type="GO" id="GO:0009341">
    <property type="term" value="C:beta-galactosidase complex"/>
    <property type="evidence" value="ECO:0007669"/>
    <property type="project" value="InterPro"/>
</dbReference>
<feature type="domain" description="Beta galactosidase small chain/" evidence="5">
    <location>
        <begin position="2"/>
        <end position="163"/>
    </location>
</feature>
<reference evidence="6" key="1">
    <citation type="submission" date="2020-05" db="EMBL/GenBank/DDBJ databases">
        <authorList>
            <person name="Chiriac C."/>
            <person name="Salcher M."/>
            <person name="Ghai R."/>
            <person name="Kavagutti S V."/>
        </authorList>
    </citation>
    <scope>NUCLEOTIDE SEQUENCE</scope>
</reference>
<dbReference type="GO" id="GO:0005990">
    <property type="term" value="P:lactose catabolic process"/>
    <property type="evidence" value="ECO:0007669"/>
    <property type="project" value="TreeGrafter"/>
</dbReference>
<accession>A0A6J6PF36</accession>
<keyword evidence="4" id="KW-0326">Glycosidase</keyword>
<dbReference type="Pfam" id="PF02929">
    <property type="entry name" value="Bgal_small_N"/>
    <property type="match status" value="1"/>
</dbReference>
<evidence type="ECO:0000256" key="4">
    <source>
        <dbReference type="ARBA" id="ARBA00023295"/>
    </source>
</evidence>
<dbReference type="InterPro" id="IPR004199">
    <property type="entry name" value="B-gal_small/dom_5"/>
</dbReference>
<sequence length="166" mass="17951">MHLDVLPNQHWPAWPSHWARVGVEFNLGLSSDHQVSWFGNGPGPAYPDTGQGAKLGWFSATIDELQERTVRPQESSRRSSVSSVNIADSIVATFDTAVGLTIRPWSPILVSKTTHDHLLPKTDSAHVVFDFACSGVGTAACGPGVLPEYQLPAQHVSGRVLFAVNQ</sequence>
<evidence type="ECO:0000256" key="3">
    <source>
        <dbReference type="ARBA" id="ARBA00022801"/>
    </source>
</evidence>
<dbReference type="EMBL" id="CAEZXK010000057">
    <property type="protein sequence ID" value="CAB4695303.1"/>
    <property type="molecule type" value="Genomic_DNA"/>
</dbReference>
<keyword evidence="3" id="KW-0378">Hydrolase</keyword>
<dbReference type="AlphaFoldDB" id="A0A6J6PF36"/>
<comment type="catalytic activity">
    <reaction evidence="1">
        <text>Hydrolysis of terminal non-reducing beta-D-galactose residues in beta-D-galactosides.</text>
        <dbReference type="EC" id="3.2.1.23"/>
    </reaction>
</comment>
<dbReference type="InterPro" id="IPR011013">
    <property type="entry name" value="Gal_mutarotase_sf_dom"/>
</dbReference>
<dbReference type="PANTHER" id="PTHR46323:SF2">
    <property type="entry name" value="BETA-GALACTOSIDASE"/>
    <property type="match status" value="1"/>
</dbReference>
<gene>
    <name evidence="6" type="ORF">UFOPK2370_01213</name>
</gene>